<dbReference type="Pfam" id="PF00078">
    <property type="entry name" value="RVT_1"/>
    <property type="match status" value="1"/>
</dbReference>
<proteinExistence type="predicted"/>
<keyword evidence="3" id="KW-1185">Reference proteome</keyword>
<dbReference type="InterPro" id="IPR025836">
    <property type="entry name" value="Zn_knuckle_CX2CX4HX4C"/>
</dbReference>
<name>A0A803QIV9_CANSA</name>
<dbReference type="Pfam" id="PF14392">
    <property type="entry name" value="zf-CCHC_4"/>
    <property type="match status" value="1"/>
</dbReference>
<dbReference type="InterPro" id="IPR012337">
    <property type="entry name" value="RNaseH-like_sf"/>
</dbReference>
<dbReference type="Pfam" id="PF03372">
    <property type="entry name" value="Exo_endo_phos"/>
    <property type="match status" value="1"/>
</dbReference>
<reference evidence="2" key="1">
    <citation type="submission" date="2021-03" db="UniProtKB">
        <authorList>
            <consortium name="EnsemblPlants"/>
        </authorList>
    </citation>
    <scope>IDENTIFICATION</scope>
</reference>
<dbReference type="EnsemblPlants" id="evm.model.10.1204">
    <property type="protein sequence ID" value="cds.evm.model.10.1204"/>
    <property type="gene ID" value="evm.TU.10.1204"/>
</dbReference>
<evidence type="ECO:0000313" key="3">
    <source>
        <dbReference type="Proteomes" id="UP000596661"/>
    </source>
</evidence>
<dbReference type="EMBL" id="UZAU01000818">
    <property type="status" value="NOT_ANNOTATED_CDS"/>
    <property type="molecule type" value="Genomic_DNA"/>
</dbReference>
<dbReference type="InterPro" id="IPR036691">
    <property type="entry name" value="Endo/exonu/phosph_ase_sf"/>
</dbReference>
<dbReference type="InterPro" id="IPR026960">
    <property type="entry name" value="RVT-Znf"/>
</dbReference>
<dbReference type="InterPro" id="IPR025558">
    <property type="entry name" value="DUF4283"/>
</dbReference>
<dbReference type="InterPro" id="IPR000477">
    <property type="entry name" value="RT_dom"/>
</dbReference>
<dbReference type="CDD" id="cd06222">
    <property type="entry name" value="RNase_H_like"/>
    <property type="match status" value="1"/>
</dbReference>
<dbReference type="InterPro" id="IPR044730">
    <property type="entry name" value="RNase_H-like_dom_plant"/>
</dbReference>
<dbReference type="Gramene" id="evm.model.10.1204">
    <property type="protein sequence ID" value="cds.evm.model.10.1204"/>
    <property type="gene ID" value="evm.TU.10.1204"/>
</dbReference>
<dbReference type="GO" id="GO:0004523">
    <property type="term" value="F:RNA-DNA hybrid ribonuclease activity"/>
    <property type="evidence" value="ECO:0007669"/>
    <property type="project" value="InterPro"/>
</dbReference>
<dbReference type="CDD" id="cd01650">
    <property type="entry name" value="RT_nLTR_like"/>
    <property type="match status" value="1"/>
</dbReference>
<dbReference type="InterPro" id="IPR036397">
    <property type="entry name" value="RNaseH_sf"/>
</dbReference>
<dbReference type="SUPFAM" id="SSF56219">
    <property type="entry name" value="DNase I-like"/>
    <property type="match status" value="1"/>
</dbReference>
<dbReference type="Gene3D" id="3.30.420.10">
    <property type="entry name" value="Ribonuclease H-like superfamily/Ribonuclease H"/>
    <property type="match status" value="1"/>
</dbReference>
<dbReference type="InterPro" id="IPR043502">
    <property type="entry name" value="DNA/RNA_pol_sf"/>
</dbReference>
<dbReference type="SUPFAM" id="SSF56672">
    <property type="entry name" value="DNA/RNA polymerases"/>
    <property type="match status" value="1"/>
</dbReference>
<accession>A0A803QIV9</accession>
<dbReference type="GO" id="GO:0003676">
    <property type="term" value="F:nucleic acid binding"/>
    <property type="evidence" value="ECO:0007669"/>
    <property type="project" value="InterPro"/>
</dbReference>
<dbReference type="PROSITE" id="PS50878">
    <property type="entry name" value="RT_POL"/>
    <property type="match status" value="1"/>
</dbReference>
<dbReference type="Gene3D" id="3.60.10.10">
    <property type="entry name" value="Endonuclease/exonuclease/phosphatase"/>
    <property type="match status" value="1"/>
</dbReference>
<dbReference type="Pfam" id="PF13456">
    <property type="entry name" value="RVT_3"/>
    <property type="match status" value="1"/>
</dbReference>
<dbReference type="InterPro" id="IPR005135">
    <property type="entry name" value="Endo/exonuclease/phosphatase"/>
</dbReference>
<evidence type="ECO:0000259" key="1">
    <source>
        <dbReference type="PROSITE" id="PS50878"/>
    </source>
</evidence>
<dbReference type="Proteomes" id="UP000596661">
    <property type="component" value="Unassembled WGS sequence"/>
</dbReference>
<sequence length="1643" mass="185972">MMASSSSEGRVLEAEKEAIPLDEEETAVLRLPGSSTEEVAIDTRWCLVGKLLTGRVSDFNVFQNMMAFLWQPGMGMYVKELNPNLFLFQFHHEIDIQRVIDGSPWTYDRKPFIFTRLKEGDNPRLVEINNLDMWVQIHNLQTGNMTLSVVMALGNYIGTFIESDPNNFVGVWRDYLRVRVRLNVDKPIKRRMKISIDNLSWYWANFKYEKIPTFCFICGIIGHSEKFCPRLFLKPLHLQEKPYSLEQKATTQRRQSTFGAQWLRSGAAVRESQGNSTEQGVNLVPRNVENSGELIGKYQDHDMFKESLPNVGRNLSKGTQGMNEEDLTLNVNSNGNFFDSTITTMVDSKRRRPDSNLGNFVGPRVSDLVVTADEMEQDARGHSGGLALLWKDTCEVVIQGFSFHHIDATVQMVGLPPWRVTGIYGEPRREFRFRTWDLFRSLKNDSHLPWCLLGDMNNLGSHAEKKGGRKYHDRLIEGFTKALGDCNLMDLPLVGYPYTWEKGRNSNEWIEERLDKALVTNSWLSLFPQSSLLNLEFSTSDHCPLLLILKGNTPLVSFRSFRFENAWIREPLCEQLVESCWRGSGLVHIQEKIHHCGEVLGRWGRDITGNFRKRISDCKSQIRNSKWGRDPLSIQQHKEGKEKLAEVLAQKEIFWKQRSKQFWLNSGDKNSKYFHSIANSRKRNNSLTRLQDSNGGWVNWESGSENDELLRTISEEEVRSALFQMHPDKSPGPDGMTPAFYQKYWGIVGADVVKFVRDFFDSGQFPDTINDTHIVLIPKKKNPSQMGDLRPISLCNVIYKIASKVVANRMKNVLNFAISETQSAFVSGRLISDNIMVAFEVMHYLKRKTNGRKGYMALKLDMSKAYDRVEWGFLEAILRVMGFNARWIGLVLSCVNSVRYHVINSGQKLGPITPTRGIRQGCPLSPYLFIICAEGLSSLIRAYETSRRLTGCKVARSAPTISHLLFADDSYIYCQATDEEANHVLSLLRFFEAASGQKVNLHKSSAFFSSNTSTATRNRICGLMSIQEAGADSKYLGLPSIVGRNKNAVLGFLKEKMRKRINSWEGRFLSRAGKEILIKSVVQALPSYAMNVFLFPVGTCKELERMMASFWWKSNNSSGNGSGIIWMNWDRMTKHKFEGGMGFRCLRDFNLAMLGKQGWRLMFRHDSIVGKVFKARYYPQGDYLSAELGSNPSFVWSSIFAAKDVVQAGLRKRIGGGLSVQITTDPWLPIADRATPIPVVQGLENFSLNCLFQMHSRSWDVDIVRDFFSPEDAAIILGIPLSLDDADSWYWVAEKNGFYSVRSAYNLIQSLKHPSAMSENTECWKTLWSLKVPPKVKDLVWRGISNCLATKVNLCIKKVLVENICPMCGVFAETELHILVSCNFAWACWEFAGLAAASREAPSLGQWFVDLFSRLQVDLHSRAVTLCWALWCARNDLIWQQRSRSVKDVVSFANSSLDQWLKAQGKGNIPSLSPLKEGDGSELWLKPSVGIKLNVDAAIFERSSKHGFGCVVRDAEGCLVAAFAGVKPGRVSPEMAEIMGIREVLSWLKNHSYTQAIVETDSLVCAEAIRSSDVFVSSFGSVVEDCKKIFKSLSNVSLLFVKRSANCAAHFVARHSVYLAERMFPINSVPMDLMSILTSDCSS</sequence>
<dbReference type="Pfam" id="PF13966">
    <property type="entry name" value="zf-RVT"/>
    <property type="match status" value="1"/>
</dbReference>
<dbReference type="PANTHER" id="PTHR33116:SF86">
    <property type="entry name" value="REVERSE TRANSCRIPTASE DOMAIN-CONTAINING PROTEIN"/>
    <property type="match status" value="1"/>
</dbReference>
<evidence type="ECO:0000313" key="2">
    <source>
        <dbReference type="EnsemblPlants" id="cds.evm.model.10.1204"/>
    </source>
</evidence>
<organism evidence="2 3">
    <name type="scientific">Cannabis sativa</name>
    <name type="common">Hemp</name>
    <name type="synonym">Marijuana</name>
    <dbReference type="NCBI Taxonomy" id="3483"/>
    <lineage>
        <taxon>Eukaryota</taxon>
        <taxon>Viridiplantae</taxon>
        <taxon>Streptophyta</taxon>
        <taxon>Embryophyta</taxon>
        <taxon>Tracheophyta</taxon>
        <taxon>Spermatophyta</taxon>
        <taxon>Magnoliopsida</taxon>
        <taxon>eudicotyledons</taxon>
        <taxon>Gunneridae</taxon>
        <taxon>Pentapetalae</taxon>
        <taxon>rosids</taxon>
        <taxon>fabids</taxon>
        <taxon>Rosales</taxon>
        <taxon>Cannabaceae</taxon>
        <taxon>Cannabis</taxon>
    </lineage>
</organism>
<feature type="domain" description="Reverse transcriptase" evidence="1">
    <location>
        <begin position="758"/>
        <end position="1040"/>
    </location>
</feature>
<dbReference type="Pfam" id="PF14111">
    <property type="entry name" value="DUF4283"/>
    <property type="match status" value="1"/>
</dbReference>
<dbReference type="PANTHER" id="PTHR33116">
    <property type="entry name" value="REVERSE TRANSCRIPTASE ZINC-BINDING DOMAIN-CONTAINING PROTEIN-RELATED-RELATED"/>
    <property type="match status" value="1"/>
</dbReference>
<dbReference type="SUPFAM" id="SSF53098">
    <property type="entry name" value="Ribonuclease H-like"/>
    <property type="match status" value="1"/>
</dbReference>
<protein>
    <recommendedName>
        <fullName evidence="1">Reverse transcriptase domain-containing protein</fullName>
    </recommendedName>
</protein>
<dbReference type="InterPro" id="IPR002156">
    <property type="entry name" value="RNaseH_domain"/>
</dbReference>